<comment type="caution">
    <text evidence="1">The sequence shown here is derived from an EMBL/GenBank/DDBJ whole genome shotgun (WGS) entry which is preliminary data.</text>
</comment>
<evidence type="ECO:0000313" key="1">
    <source>
        <dbReference type="EMBL" id="KAH7950024.1"/>
    </source>
</evidence>
<organism evidence="1 2">
    <name type="scientific">Dermacentor silvarum</name>
    <name type="common">Tick</name>
    <dbReference type="NCBI Taxonomy" id="543639"/>
    <lineage>
        <taxon>Eukaryota</taxon>
        <taxon>Metazoa</taxon>
        <taxon>Ecdysozoa</taxon>
        <taxon>Arthropoda</taxon>
        <taxon>Chelicerata</taxon>
        <taxon>Arachnida</taxon>
        <taxon>Acari</taxon>
        <taxon>Parasitiformes</taxon>
        <taxon>Ixodida</taxon>
        <taxon>Ixodoidea</taxon>
        <taxon>Ixodidae</taxon>
        <taxon>Rhipicephalinae</taxon>
        <taxon>Dermacentor</taxon>
    </lineage>
</organism>
<keyword evidence="2" id="KW-1185">Reference proteome</keyword>
<name>A0ACB8CSN6_DERSI</name>
<gene>
    <name evidence="1" type="ORF">HPB49_018694</name>
</gene>
<sequence length="201" mass="22945">MIVLTHGHDFGWCRWLGGVPLNVDELVLEPLQGASRDIPLNPESKLSRRQSLVVVMAHSLRHHSSKEATKSLLKSFIPVDKTRKVKRLMVQFLKDYQELYGQESMTYNAHVLVHMVDHVDQWGPLWGFSAFPFESMNGRLACLVNGTSMFSAEGMEKLPDSSSQWSNDLSSVPQVTSDLIDSHFGELRRHLLKGWIFKEER</sequence>
<protein>
    <submittedName>
        <fullName evidence="1">Uncharacterized protein</fullName>
    </submittedName>
</protein>
<dbReference type="Proteomes" id="UP000821865">
    <property type="component" value="Chromosome 5"/>
</dbReference>
<reference evidence="1" key="1">
    <citation type="submission" date="2020-05" db="EMBL/GenBank/DDBJ databases">
        <title>Large-scale comparative analyses of tick genomes elucidate their genetic diversity and vector capacities.</title>
        <authorList>
            <person name="Jia N."/>
            <person name="Wang J."/>
            <person name="Shi W."/>
            <person name="Du L."/>
            <person name="Sun Y."/>
            <person name="Zhan W."/>
            <person name="Jiang J."/>
            <person name="Wang Q."/>
            <person name="Zhang B."/>
            <person name="Ji P."/>
            <person name="Sakyi L.B."/>
            <person name="Cui X."/>
            <person name="Yuan T."/>
            <person name="Jiang B."/>
            <person name="Yang W."/>
            <person name="Lam T.T.-Y."/>
            <person name="Chang Q."/>
            <person name="Ding S."/>
            <person name="Wang X."/>
            <person name="Zhu J."/>
            <person name="Ruan X."/>
            <person name="Zhao L."/>
            <person name="Wei J."/>
            <person name="Que T."/>
            <person name="Du C."/>
            <person name="Cheng J."/>
            <person name="Dai P."/>
            <person name="Han X."/>
            <person name="Huang E."/>
            <person name="Gao Y."/>
            <person name="Liu J."/>
            <person name="Shao H."/>
            <person name="Ye R."/>
            <person name="Li L."/>
            <person name="Wei W."/>
            <person name="Wang X."/>
            <person name="Wang C."/>
            <person name="Yang T."/>
            <person name="Huo Q."/>
            <person name="Li W."/>
            <person name="Guo W."/>
            <person name="Chen H."/>
            <person name="Zhou L."/>
            <person name="Ni X."/>
            <person name="Tian J."/>
            <person name="Zhou Y."/>
            <person name="Sheng Y."/>
            <person name="Liu T."/>
            <person name="Pan Y."/>
            <person name="Xia L."/>
            <person name="Li J."/>
            <person name="Zhao F."/>
            <person name="Cao W."/>
        </authorList>
    </citation>
    <scope>NUCLEOTIDE SEQUENCE</scope>
    <source>
        <strain evidence="1">Dsil-2018</strain>
    </source>
</reference>
<accession>A0ACB8CSN6</accession>
<dbReference type="EMBL" id="CM023474">
    <property type="protein sequence ID" value="KAH7950024.1"/>
    <property type="molecule type" value="Genomic_DNA"/>
</dbReference>
<proteinExistence type="predicted"/>
<evidence type="ECO:0000313" key="2">
    <source>
        <dbReference type="Proteomes" id="UP000821865"/>
    </source>
</evidence>